<dbReference type="PRINTS" id="PR02086">
    <property type="entry name" value="PUTNUCHARBI1"/>
</dbReference>
<keyword evidence="9" id="KW-0378">Hydrolase</keyword>
<dbReference type="Pfam" id="PF13359">
    <property type="entry name" value="DDE_Tnp_4"/>
    <property type="match status" value="1"/>
</dbReference>
<dbReference type="Proteomes" id="UP001160148">
    <property type="component" value="Unassembled WGS sequence"/>
</dbReference>
<sequence length="417" mass="47820">MANFEDMAMLFAINNVEEHEHHNIHNERQTRNRDIITDPFTLSHRLFVKNFRLTKDVVRDLINLLKPHIVSNHIRSSAIDLNTKVFVTLNFLATGSYQSPIGNSRFMALSQPTVSRCISETLMNLPISVMVFTEIQDFPALLDVLTVPNVITPPSSNLNLDENQHPEHIYINRKGYHSINVQLICDSKLKILNVNALFSGSTHDIHVWNNSSVLPILQELHRRNYNDFYLLGDSGYPLRQWLLTPISNPSTEAEEYYNKRQMSTMSVIERCNGVLKMRFRCLLKDRTLHYKPEKASSIINACIVLHNMCISNNIELVDEPDVRGLDDLGMIENEDTVANQCSPHAPSLCRSRSQCWQHRSALRVVRDREASGGCQRALARQPSTDVHDVHSPSRRHVSTPFKNRRTMTHVSAFRRPV</sequence>
<dbReference type="GO" id="GO:0005634">
    <property type="term" value="C:nucleus"/>
    <property type="evidence" value="ECO:0007669"/>
    <property type="project" value="UniProtKB-SubCell"/>
</dbReference>
<evidence type="ECO:0000313" key="15">
    <source>
        <dbReference type="Proteomes" id="UP001160148"/>
    </source>
</evidence>
<comment type="similarity">
    <text evidence="4">Belongs to the HARBI1 family.</text>
</comment>
<dbReference type="GO" id="GO:0005737">
    <property type="term" value="C:cytoplasm"/>
    <property type="evidence" value="ECO:0007669"/>
    <property type="project" value="UniProtKB-SubCell"/>
</dbReference>
<evidence type="ECO:0000256" key="10">
    <source>
        <dbReference type="ARBA" id="ARBA00023242"/>
    </source>
</evidence>
<dbReference type="InterPro" id="IPR027806">
    <property type="entry name" value="HARBI1_dom"/>
</dbReference>
<evidence type="ECO:0000256" key="12">
    <source>
        <dbReference type="ARBA" id="ARBA00045850"/>
    </source>
</evidence>
<evidence type="ECO:0000256" key="5">
    <source>
        <dbReference type="ARBA" id="ARBA00015519"/>
    </source>
</evidence>
<dbReference type="InterPro" id="IPR026103">
    <property type="entry name" value="HARBI1_animal"/>
</dbReference>
<evidence type="ECO:0000256" key="2">
    <source>
        <dbReference type="ARBA" id="ARBA00004123"/>
    </source>
</evidence>
<evidence type="ECO:0000256" key="8">
    <source>
        <dbReference type="ARBA" id="ARBA00022723"/>
    </source>
</evidence>
<evidence type="ECO:0000256" key="6">
    <source>
        <dbReference type="ARBA" id="ARBA00022490"/>
    </source>
</evidence>
<protein>
    <recommendedName>
        <fullName evidence="5">Putative nuclease HARBI1</fullName>
    </recommendedName>
    <alternativeName>
        <fullName evidence="11">Harbinger transposase-derived nuclease</fullName>
    </alternativeName>
</protein>
<dbReference type="GO" id="GO:0016787">
    <property type="term" value="F:hydrolase activity"/>
    <property type="evidence" value="ECO:0007669"/>
    <property type="project" value="UniProtKB-KW"/>
</dbReference>
<dbReference type="PANTHER" id="PTHR22930">
    <property type="match status" value="1"/>
</dbReference>
<evidence type="ECO:0000313" key="14">
    <source>
        <dbReference type="EMBL" id="CAI6372158.1"/>
    </source>
</evidence>
<name>A0AAV0XUR1_9HEMI</name>
<reference evidence="14 15" key="1">
    <citation type="submission" date="2023-01" db="EMBL/GenBank/DDBJ databases">
        <authorList>
            <person name="Whitehead M."/>
        </authorList>
    </citation>
    <scope>NUCLEOTIDE SEQUENCE [LARGE SCALE GENOMIC DNA]</scope>
</reference>
<dbReference type="PANTHER" id="PTHR22930:SF289">
    <property type="entry name" value="DDE TNP4 DOMAIN-CONTAINING PROTEIN-RELATED"/>
    <property type="match status" value="1"/>
</dbReference>
<organism evidence="14 15">
    <name type="scientific">Macrosiphum euphorbiae</name>
    <name type="common">potato aphid</name>
    <dbReference type="NCBI Taxonomy" id="13131"/>
    <lineage>
        <taxon>Eukaryota</taxon>
        <taxon>Metazoa</taxon>
        <taxon>Ecdysozoa</taxon>
        <taxon>Arthropoda</taxon>
        <taxon>Hexapoda</taxon>
        <taxon>Insecta</taxon>
        <taxon>Pterygota</taxon>
        <taxon>Neoptera</taxon>
        <taxon>Paraneoptera</taxon>
        <taxon>Hemiptera</taxon>
        <taxon>Sternorrhyncha</taxon>
        <taxon>Aphidomorpha</taxon>
        <taxon>Aphidoidea</taxon>
        <taxon>Aphididae</taxon>
        <taxon>Macrosiphini</taxon>
        <taxon>Macrosiphum</taxon>
    </lineage>
</organism>
<gene>
    <name evidence="14" type="ORF">MEUPH1_LOCUS26071</name>
</gene>
<evidence type="ECO:0000256" key="7">
    <source>
        <dbReference type="ARBA" id="ARBA00022722"/>
    </source>
</evidence>
<dbReference type="InterPro" id="IPR045249">
    <property type="entry name" value="HARBI1-like"/>
</dbReference>
<feature type="domain" description="DDE Tnp4" evidence="13">
    <location>
        <begin position="165"/>
        <end position="307"/>
    </location>
</feature>
<comment type="function">
    <text evidence="12">Transposase-derived protein that may have nuclease activity. Does not have transposase activity.</text>
</comment>
<keyword evidence="10" id="KW-0539">Nucleus</keyword>
<keyword evidence="8" id="KW-0479">Metal-binding</keyword>
<dbReference type="GO" id="GO:0046872">
    <property type="term" value="F:metal ion binding"/>
    <property type="evidence" value="ECO:0007669"/>
    <property type="project" value="UniProtKB-KW"/>
</dbReference>
<comment type="subcellular location">
    <subcellularLocation>
        <location evidence="3">Cytoplasm</location>
    </subcellularLocation>
    <subcellularLocation>
        <location evidence="2">Nucleus</location>
    </subcellularLocation>
</comment>
<evidence type="ECO:0000256" key="11">
    <source>
        <dbReference type="ARBA" id="ARBA00030126"/>
    </source>
</evidence>
<comment type="cofactor">
    <cofactor evidence="1">
        <name>a divalent metal cation</name>
        <dbReference type="ChEBI" id="CHEBI:60240"/>
    </cofactor>
</comment>
<keyword evidence="6" id="KW-0963">Cytoplasm</keyword>
<comment type="caution">
    <text evidence="14">The sequence shown here is derived from an EMBL/GenBank/DDBJ whole genome shotgun (WGS) entry which is preliminary data.</text>
</comment>
<dbReference type="EMBL" id="CARXXK010001020">
    <property type="protein sequence ID" value="CAI6372158.1"/>
    <property type="molecule type" value="Genomic_DNA"/>
</dbReference>
<evidence type="ECO:0000256" key="3">
    <source>
        <dbReference type="ARBA" id="ARBA00004496"/>
    </source>
</evidence>
<evidence type="ECO:0000256" key="4">
    <source>
        <dbReference type="ARBA" id="ARBA00006958"/>
    </source>
</evidence>
<keyword evidence="15" id="KW-1185">Reference proteome</keyword>
<dbReference type="GO" id="GO:0004518">
    <property type="term" value="F:nuclease activity"/>
    <property type="evidence" value="ECO:0007669"/>
    <property type="project" value="UniProtKB-KW"/>
</dbReference>
<evidence type="ECO:0000256" key="9">
    <source>
        <dbReference type="ARBA" id="ARBA00022801"/>
    </source>
</evidence>
<evidence type="ECO:0000259" key="13">
    <source>
        <dbReference type="Pfam" id="PF13359"/>
    </source>
</evidence>
<keyword evidence="7" id="KW-0540">Nuclease</keyword>
<evidence type="ECO:0000256" key="1">
    <source>
        <dbReference type="ARBA" id="ARBA00001968"/>
    </source>
</evidence>
<proteinExistence type="inferred from homology"/>
<accession>A0AAV0XUR1</accession>
<dbReference type="AlphaFoldDB" id="A0AAV0XUR1"/>